<geneLocation type="plasmid" evidence="2">
    <name>large</name>
</geneLocation>
<dbReference type="RefSeq" id="WP_011190403.1">
    <property type="nucleotide sequence ID" value="NC_006139.1"/>
</dbReference>
<keyword evidence="2" id="KW-1185">Reference proteome</keyword>
<dbReference type="Pfam" id="PF21983">
    <property type="entry name" value="NikA-like"/>
    <property type="match status" value="1"/>
</dbReference>
<dbReference type="Proteomes" id="UP000000602">
    <property type="component" value="Plasmid large"/>
</dbReference>
<dbReference type="KEGG" id="dps:DPPB44"/>
<dbReference type="OrthoDB" id="8966807at2"/>
<evidence type="ECO:0000313" key="2">
    <source>
        <dbReference type="Proteomes" id="UP000000602"/>
    </source>
</evidence>
<accession>Q6AID9</accession>
<sequence>MVGKKVVRNRTLKAHVTLQEYELIVKKVDYTGLTQSEFIRRALLGKRIDSMEGRQSFLDLLKVNGDLGRLGGLFKFSLSGNSPTNFDPIELRRILKEIESTQKKLIPIINKMKDSLR</sequence>
<dbReference type="HOGENOM" id="CLU_128586_1_0_7"/>
<reference evidence="1 2" key="1">
    <citation type="journal article" date="2004" name="Environ. Microbiol.">
        <title>The genome of Desulfotalea psychrophila, a sulfate-reducing bacterium from permanently cold Arctic sediments.</title>
        <authorList>
            <person name="Rabus R."/>
            <person name="Ruepp A."/>
            <person name="Frickey T."/>
            <person name="Rattei T."/>
            <person name="Fartmann B."/>
            <person name="Stark M."/>
            <person name="Bauer M."/>
            <person name="Zibat A."/>
            <person name="Lombardot T."/>
            <person name="Becker I."/>
            <person name="Amann J."/>
            <person name="Gellner K."/>
            <person name="Teeling H."/>
            <person name="Leuschner W.D."/>
            <person name="Gloeckner F.-O."/>
            <person name="Lupas A.N."/>
            <person name="Amann R."/>
            <person name="Klenk H.-P."/>
        </authorList>
    </citation>
    <scope>NUCLEOTIDE SEQUENCE [LARGE SCALE GENOMIC DNA]</scope>
    <source>
        <strain evidence="2">DSM 12343 / LSv54</strain>
        <plasmid evidence="2">large</plasmid>
    </source>
</reference>
<dbReference type="InterPro" id="IPR053842">
    <property type="entry name" value="NikA-like"/>
</dbReference>
<protein>
    <submittedName>
        <fullName evidence="1">Related to TraJ protein</fullName>
    </submittedName>
</protein>
<dbReference type="eggNOG" id="ENOG5033NAY">
    <property type="taxonomic scope" value="Bacteria"/>
</dbReference>
<dbReference type="EMBL" id="CR522871">
    <property type="protein sequence ID" value="CAG37908.1"/>
    <property type="molecule type" value="Genomic_DNA"/>
</dbReference>
<name>Q6AID9_DESPS</name>
<proteinExistence type="predicted"/>
<gene>
    <name evidence="1" type="ordered locus">DPPB44</name>
</gene>
<evidence type="ECO:0000313" key="1">
    <source>
        <dbReference type="EMBL" id="CAG37908.1"/>
    </source>
</evidence>
<organism evidence="1 2">
    <name type="scientific">Desulfotalea psychrophila (strain LSv54 / DSM 12343)</name>
    <dbReference type="NCBI Taxonomy" id="177439"/>
    <lineage>
        <taxon>Bacteria</taxon>
        <taxon>Pseudomonadati</taxon>
        <taxon>Thermodesulfobacteriota</taxon>
        <taxon>Desulfobulbia</taxon>
        <taxon>Desulfobulbales</taxon>
        <taxon>Desulfocapsaceae</taxon>
        <taxon>Desulfotalea</taxon>
    </lineage>
</organism>
<dbReference type="AlphaFoldDB" id="Q6AID9"/>